<dbReference type="InterPro" id="IPR029063">
    <property type="entry name" value="SAM-dependent_MTases_sf"/>
</dbReference>
<name>A0A2J6R2R7_HYAVF</name>
<keyword evidence="3" id="KW-1185">Reference proteome</keyword>
<dbReference type="STRING" id="1149755.A0A2J6R2R7"/>
<dbReference type="PANTHER" id="PTHR43591">
    <property type="entry name" value="METHYLTRANSFERASE"/>
    <property type="match status" value="1"/>
</dbReference>
<sequence>MAESVNRQTNAESTLEGQAQPIPSDGNSISPSIPSVDDQDSHSDTDSAVDGLSTVTSTTSLRSSIYEHVEENGRTYHRFRQGKYMLPNDEQEQERLHIQHALFCYAIGKLHLAPIGSHPQNVLDIATGTGNWAIDFAEQYPSARVLGTDLSAIQPLNVPLNCRFEIDDAEDEWIFNEKFDYIHGRALLSCFKDPKSVFQKAFDSLTPGGYFEMQDMIWPFQYIDDPPTESALYKWMQAIDEGAAKLGRPWNNVPHYKRWFEELGFENVVEKKYFFPCNPWPKGKFYKEMSVYAQTDLLNGLEGLSLKVLCANGWTAAEVKAYLPAVRADIKNTKMHMYAPMRVVYGRKPTAQA</sequence>
<feature type="region of interest" description="Disordered" evidence="1">
    <location>
        <begin position="1"/>
        <end position="54"/>
    </location>
</feature>
<dbReference type="EMBL" id="KZ613958">
    <property type="protein sequence ID" value="PMD32769.1"/>
    <property type="molecule type" value="Genomic_DNA"/>
</dbReference>
<dbReference type="Gene3D" id="3.40.50.150">
    <property type="entry name" value="Vaccinia Virus protein VP39"/>
    <property type="match status" value="1"/>
</dbReference>
<keyword evidence="2" id="KW-0808">Transferase</keyword>
<evidence type="ECO:0000256" key="1">
    <source>
        <dbReference type="SAM" id="MobiDB-lite"/>
    </source>
</evidence>
<dbReference type="Proteomes" id="UP000235786">
    <property type="component" value="Unassembled WGS sequence"/>
</dbReference>
<keyword evidence="2" id="KW-0489">Methyltransferase</keyword>
<feature type="compositionally biased region" description="Polar residues" evidence="1">
    <location>
        <begin position="1"/>
        <end position="17"/>
    </location>
</feature>
<gene>
    <name evidence="2" type="ORF">L207DRAFT_518601</name>
</gene>
<dbReference type="PANTHER" id="PTHR43591:SF102">
    <property type="entry name" value="S-ADENOSYL-L-METHIONINE-DEPENDENT METHYLTRANSFERASE"/>
    <property type="match status" value="1"/>
</dbReference>
<protein>
    <submittedName>
        <fullName evidence="2">S-adenosyl-L-methionine-dependent methyltransferase</fullName>
    </submittedName>
</protein>
<proteinExistence type="predicted"/>
<dbReference type="GO" id="GO:0032259">
    <property type="term" value="P:methylation"/>
    <property type="evidence" value="ECO:0007669"/>
    <property type="project" value="UniProtKB-KW"/>
</dbReference>
<dbReference type="GO" id="GO:0008168">
    <property type="term" value="F:methyltransferase activity"/>
    <property type="evidence" value="ECO:0007669"/>
    <property type="project" value="UniProtKB-KW"/>
</dbReference>
<accession>A0A2J6R2R7</accession>
<dbReference type="AlphaFoldDB" id="A0A2J6R2R7"/>
<dbReference type="CDD" id="cd02440">
    <property type="entry name" value="AdoMet_MTases"/>
    <property type="match status" value="1"/>
</dbReference>
<dbReference type="OrthoDB" id="2013972at2759"/>
<evidence type="ECO:0000313" key="3">
    <source>
        <dbReference type="Proteomes" id="UP000235786"/>
    </source>
</evidence>
<organism evidence="2 3">
    <name type="scientific">Hyaloscypha variabilis (strain UAMH 11265 / GT02V1 / F)</name>
    <name type="common">Meliniomyces variabilis</name>
    <dbReference type="NCBI Taxonomy" id="1149755"/>
    <lineage>
        <taxon>Eukaryota</taxon>
        <taxon>Fungi</taxon>
        <taxon>Dikarya</taxon>
        <taxon>Ascomycota</taxon>
        <taxon>Pezizomycotina</taxon>
        <taxon>Leotiomycetes</taxon>
        <taxon>Helotiales</taxon>
        <taxon>Hyaloscyphaceae</taxon>
        <taxon>Hyaloscypha</taxon>
        <taxon>Hyaloscypha variabilis</taxon>
    </lineage>
</organism>
<reference evidence="2 3" key="1">
    <citation type="submission" date="2016-04" db="EMBL/GenBank/DDBJ databases">
        <title>A degradative enzymes factory behind the ericoid mycorrhizal symbiosis.</title>
        <authorList>
            <consortium name="DOE Joint Genome Institute"/>
            <person name="Martino E."/>
            <person name="Morin E."/>
            <person name="Grelet G."/>
            <person name="Kuo A."/>
            <person name="Kohler A."/>
            <person name="Daghino S."/>
            <person name="Barry K."/>
            <person name="Choi C."/>
            <person name="Cichocki N."/>
            <person name="Clum A."/>
            <person name="Copeland A."/>
            <person name="Hainaut M."/>
            <person name="Haridas S."/>
            <person name="Labutti K."/>
            <person name="Lindquist E."/>
            <person name="Lipzen A."/>
            <person name="Khouja H.-R."/>
            <person name="Murat C."/>
            <person name="Ohm R."/>
            <person name="Olson A."/>
            <person name="Spatafora J."/>
            <person name="Veneault-Fourrey C."/>
            <person name="Henrissat B."/>
            <person name="Grigoriev I."/>
            <person name="Martin F."/>
            <person name="Perotto S."/>
        </authorList>
    </citation>
    <scope>NUCLEOTIDE SEQUENCE [LARGE SCALE GENOMIC DNA]</scope>
    <source>
        <strain evidence="2 3">F</strain>
    </source>
</reference>
<dbReference type="SUPFAM" id="SSF53335">
    <property type="entry name" value="S-adenosyl-L-methionine-dependent methyltransferases"/>
    <property type="match status" value="1"/>
</dbReference>
<dbReference type="Pfam" id="PF13489">
    <property type="entry name" value="Methyltransf_23"/>
    <property type="match status" value="1"/>
</dbReference>
<evidence type="ECO:0000313" key="2">
    <source>
        <dbReference type="EMBL" id="PMD32769.1"/>
    </source>
</evidence>